<reference evidence="2" key="1">
    <citation type="journal article" date="2019" name="Int. J. Syst. Evol. Microbiol.">
        <title>The Global Catalogue of Microorganisms (GCM) 10K type strain sequencing project: providing services to taxonomists for standard genome sequencing and annotation.</title>
        <authorList>
            <consortium name="The Broad Institute Genomics Platform"/>
            <consortium name="The Broad Institute Genome Sequencing Center for Infectious Disease"/>
            <person name="Wu L."/>
            <person name="Ma J."/>
        </authorList>
    </citation>
    <scope>NUCLEOTIDE SEQUENCE [LARGE SCALE GENOMIC DNA]</scope>
    <source>
        <strain evidence="2">CGMCC 1.18578</strain>
    </source>
</reference>
<dbReference type="RefSeq" id="WP_378111385.1">
    <property type="nucleotide sequence ID" value="NZ_JBHSNC010000024.1"/>
</dbReference>
<dbReference type="EMBL" id="JBHSNC010000024">
    <property type="protein sequence ID" value="MFC5529512.1"/>
    <property type="molecule type" value="Genomic_DNA"/>
</dbReference>
<evidence type="ECO:0008006" key="3">
    <source>
        <dbReference type="Google" id="ProtNLM"/>
    </source>
</evidence>
<evidence type="ECO:0000313" key="2">
    <source>
        <dbReference type="Proteomes" id="UP001596108"/>
    </source>
</evidence>
<dbReference type="SUPFAM" id="SSF88659">
    <property type="entry name" value="Sigma3 and sigma4 domains of RNA polymerase sigma factors"/>
    <property type="match status" value="1"/>
</dbReference>
<protein>
    <recommendedName>
        <fullName evidence="3">Sigma-70 family RNA polymerase sigma factor</fullName>
    </recommendedName>
</protein>
<keyword evidence="2" id="KW-1185">Reference proteome</keyword>
<comment type="caution">
    <text evidence="1">The sequence shown here is derived from an EMBL/GenBank/DDBJ whole genome shotgun (WGS) entry which is preliminary data.</text>
</comment>
<gene>
    <name evidence="1" type="ORF">ACFPQ4_08625</name>
</gene>
<dbReference type="InterPro" id="IPR013324">
    <property type="entry name" value="RNA_pol_sigma_r3/r4-like"/>
</dbReference>
<sequence>MKQKRKKQTTPEIEQRFHELYDAVQADIDQINLAKQNQSEAEHRATVEQENVQSWGRQEFETLNTLMAQYKQTNDSNLFNTMWHDHLKKLTDRYLNRFIIKGLPFMARRLFLTGTTVDELQDELYLVLLHAIHDWKPDAKNHRTLNFATYYEKAVEFYSGNLLRKFNSKCHNQLSLQNLNFYSEAEVNLLLLDEPKLAEHFQQQSDVEHVLTEQYIERFVRTRLSKQQAHLFYLLQDKQLSVAEIASTFKIPRMTVYRRREQLQKLWLAYERENCSD</sequence>
<proteinExistence type="predicted"/>
<dbReference type="Proteomes" id="UP001596108">
    <property type="component" value="Unassembled WGS sequence"/>
</dbReference>
<evidence type="ECO:0000313" key="1">
    <source>
        <dbReference type="EMBL" id="MFC5529512.1"/>
    </source>
</evidence>
<name>A0ABW0R124_9BACL</name>
<accession>A0ABW0R124</accession>
<organism evidence="1 2">
    <name type="scientific">Cohnella yongneupensis</name>
    <dbReference type="NCBI Taxonomy" id="425006"/>
    <lineage>
        <taxon>Bacteria</taxon>
        <taxon>Bacillati</taxon>
        <taxon>Bacillota</taxon>
        <taxon>Bacilli</taxon>
        <taxon>Bacillales</taxon>
        <taxon>Paenibacillaceae</taxon>
        <taxon>Cohnella</taxon>
    </lineage>
</organism>